<protein>
    <submittedName>
        <fullName evidence="2">Uncharacterized protein</fullName>
    </submittedName>
</protein>
<organism evidence="2 5">
    <name type="scientific">Perkinsus olseni</name>
    <name type="common">Perkinsus atlanticus</name>
    <dbReference type="NCBI Taxonomy" id="32597"/>
    <lineage>
        <taxon>Eukaryota</taxon>
        <taxon>Sar</taxon>
        <taxon>Alveolata</taxon>
        <taxon>Perkinsozoa</taxon>
        <taxon>Perkinsea</taxon>
        <taxon>Perkinsida</taxon>
        <taxon>Perkinsidae</taxon>
        <taxon>Perkinsus</taxon>
    </lineage>
</organism>
<gene>
    <name evidence="2" type="ORF">FOL46_007340</name>
    <name evidence="3" type="ORF">FOZ61_003121</name>
</gene>
<dbReference type="Proteomes" id="UP000570595">
    <property type="component" value="Unassembled WGS sequence"/>
</dbReference>
<proteinExistence type="predicted"/>
<evidence type="ECO:0000313" key="5">
    <source>
        <dbReference type="Proteomes" id="UP000572268"/>
    </source>
</evidence>
<reference evidence="4 5" key="1">
    <citation type="submission" date="2020-04" db="EMBL/GenBank/DDBJ databases">
        <title>Perkinsus olseni comparative genomics.</title>
        <authorList>
            <person name="Bogema D.R."/>
        </authorList>
    </citation>
    <scope>NUCLEOTIDE SEQUENCE [LARGE SCALE GENOMIC DNA]</scope>
    <source>
        <strain evidence="3">ATCC PRA-179</strain>
        <strain evidence="2">ATCC PRA-31</strain>
    </source>
</reference>
<comment type="caution">
    <text evidence="2">The sequence shown here is derived from an EMBL/GenBank/DDBJ whole genome shotgun (WGS) entry which is preliminary data.</text>
</comment>
<dbReference type="EMBL" id="JABANN010000511">
    <property type="protein sequence ID" value="KAF4657653.1"/>
    <property type="molecule type" value="Genomic_DNA"/>
</dbReference>
<accession>A0A7J6LEN0</accession>
<dbReference type="OrthoDB" id="10489709at2759"/>
<sequence length="278" mass="30797">MTITTSTTPTVGATIPLHVAATTRAALPRRIQPSKTVPPPSGATTEKARIRTRDSHDSKPRPKRRRNKDTPSQFSRGGRPIAPEVAHNVTKARLTFAEIFNLLKAQFGDDDLVPRRPRRATAINSRIRVHADPGVATPSSRGGVWERIVDRSHATTTTQPGFSPRTIDVAGIVRSSLGEDTAQLSKAIRAFQKNPRLFVRQLAAFLSIVQSLTYRKMRVDESYLSSVATEVFGTSPWQCRFRIVKAGKHFKALGRRRRSRAVMRVGELLIQLAAAIPR</sequence>
<evidence type="ECO:0000313" key="4">
    <source>
        <dbReference type="Proteomes" id="UP000570595"/>
    </source>
</evidence>
<feature type="compositionally biased region" description="Basic and acidic residues" evidence="1">
    <location>
        <begin position="46"/>
        <end position="60"/>
    </location>
</feature>
<evidence type="ECO:0000313" key="2">
    <source>
        <dbReference type="EMBL" id="KAF4657653.1"/>
    </source>
</evidence>
<dbReference type="EMBL" id="JABAHT010000194">
    <property type="protein sequence ID" value="KAF4661572.1"/>
    <property type="molecule type" value="Genomic_DNA"/>
</dbReference>
<feature type="region of interest" description="Disordered" evidence="1">
    <location>
        <begin position="24"/>
        <end position="84"/>
    </location>
</feature>
<name>A0A7J6LEN0_PEROL</name>
<dbReference type="AlphaFoldDB" id="A0A7J6LEN0"/>
<evidence type="ECO:0000256" key="1">
    <source>
        <dbReference type="SAM" id="MobiDB-lite"/>
    </source>
</evidence>
<dbReference type="Proteomes" id="UP000572268">
    <property type="component" value="Unassembled WGS sequence"/>
</dbReference>
<evidence type="ECO:0000313" key="3">
    <source>
        <dbReference type="EMBL" id="KAF4661572.1"/>
    </source>
</evidence>